<evidence type="ECO:0000259" key="1">
    <source>
        <dbReference type="PROSITE" id="PS50801"/>
    </source>
</evidence>
<name>A0A4P7BV37_9GAMM</name>
<evidence type="ECO:0000313" key="3">
    <source>
        <dbReference type="Proteomes" id="UP000294325"/>
    </source>
</evidence>
<dbReference type="OrthoDB" id="278639at2"/>
<dbReference type="InterPro" id="IPR036513">
    <property type="entry name" value="STAS_dom_sf"/>
</dbReference>
<dbReference type="KEGG" id="nwr:E3U44_04500"/>
<dbReference type="AlphaFoldDB" id="A0A4P7BV37"/>
<sequence>MSLATHLAIANSPMAGVENHMVLLTPPAVLDFALCRDFWETAQQARDSEMKVLIDLSQTCLIRDSGYTLLWMLKDSLKKGPADLLLLHCRPRLKKILQLRGFGPHFTLL</sequence>
<dbReference type="PROSITE" id="PS50801">
    <property type="entry name" value="STAS"/>
    <property type="match status" value="1"/>
</dbReference>
<organism evidence="2 3">
    <name type="scientific">Nitrosococcus wardiae</name>
    <dbReference type="NCBI Taxonomy" id="1814290"/>
    <lineage>
        <taxon>Bacteria</taxon>
        <taxon>Pseudomonadati</taxon>
        <taxon>Pseudomonadota</taxon>
        <taxon>Gammaproteobacteria</taxon>
        <taxon>Chromatiales</taxon>
        <taxon>Chromatiaceae</taxon>
        <taxon>Nitrosococcus</taxon>
    </lineage>
</organism>
<dbReference type="EMBL" id="CP038033">
    <property type="protein sequence ID" value="QBQ53853.1"/>
    <property type="molecule type" value="Genomic_DNA"/>
</dbReference>
<gene>
    <name evidence="2" type="ORF">E3U44_04500</name>
</gene>
<dbReference type="RefSeq" id="WP_134356862.1">
    <property type="nucleotide sequence ID" value="NZ_CP038033.1"/>
</dbReference>
<protein>
    <recommendedName>
        <fullName evidence="1">STAS domain-containing protein</fullName>
    </recommendedName>
</protein>
<dbReference type="SUPFAM" id="SSF52091">
    <property type="entry name" value="SpoIIaa-like"/>
    <property type="match status" value="1"/>
</dbReference>
<dbReference type="Proteomes" id="UP000294325">
    <property type="component" value="Chromosome"/>
</dbReference>
<dbReference type="Gene3D" id="3.30.750.24">
    <property type="entry name" value="STAS domain"/>
    <property type="match status" value="1"/>
</dbReference>
<reference evidence="2 3" key="1">
    <citation type="submission" date="2019-03" db="EMBL/GenBank/DDBJ databases">
        <title>The genome sequence of Nitrosococcus wardiae strain D1FHST reveals the archetypal metabolic capacity of ammonia-oxidizing Gammaproteobacteria.</title>
        <authorList>
            <person name="Wang L."/>
            <person name="Lim C.K."/>
            <person name="Hanson T.E."/>
            <person name="Dang H."/>
            <person name="Klotz M.G."/>
        </authorList>
    </citation>
    <scope>NUCLEOTIDE SEQUENCE [LARGE SCALE GENOMIC DNA]</scope>
    <source>
        <strain evidence="2 3">D1FHS</strain>
    </source>
</reference>
<keyword evidence="3" id="KW-1185">Reference proteome</keyword>
<dbReference type="InterPro" id="IPR002645">
    <property type="entry name" value="STAS_dom"/>
</dbReference>
<feature type="domain" description="STAS" evidence="1">
    <location>
        <begin position="11"/>
        <end position="109"/>
    </location>
</feature>
<proteinExistence type="predicted"/>
<accession>A0A4P7BV37</accession>
<evidence type="ECO:0000313" key="2">
    <source>
        <dbReference type="EMBL" id="QBQ53853.1"/>
    </source>
</evidence>